<keyword evidence="4 5" id="KW-0648">Protein biosynthesis</keyword>
<evidence type="ECO:0000256" key="6">
    <source>
        <dbReference type="NCBIfam" id="TIGR00020"/>
    </source>
</evidence>
<dbReference type="EMBL" id="ADEF01000029">
    <property type="protein sequence ID" value="EFA97545.1"/>
    <property type="molecule type" value="Genomic_DNA"/>
</dbReference>
<dbReference type="RefSeq" id="WP_008123835.1">
    <property type="nucleotide sequence ID" value="NZ_ADEF01000029.1"/>
</dbReference>
<dbReference type="Proteomes" id="UP000004001">
    <property type="component" value="Unassembled WGS sequence"/>
</dbReference>
<dbReference type="AlphaFoldDB" id="D1VZ72"/>
<protein>
    <recommendedName>
        <fullName evidence="5 6">Peptide chain release factor 2</fullName>
        <shortName evidence="5">RF-2</shortName>
    </recommendedName>
</protein>
<dbReference type="InterPro" id="IPR005139">
    <property type="entry name" value="PCRF"/>
</dbReference>
<dbReference type="InterPro" id="IPR045853">
    <property type="entry name" value="Pep_chain_release_fac_I_sf"/>
</dbReference>
<organism evidence="9 10">
    <name type="scientific">Hoylesella timonensis CRIS 5C-B1</name>
    <dbReference type="NCBI Taxonomy" id="679189"/>
    <lineage>
        <taxon>Bacteria</taxon>
        <taxon>Pseudomonadati</taxon>
        <taxon>Bacteroidota</taxon>
        <taxon>Bacteroidia</taxon>
        <taxon>Bacteroidales</taxon>
        <taxon>Prevotellaceae</taxon>
        <taxon>Hoylesella</taxon>
    </lineage>
</organism>
<evidence type="ECO:0000313" key="9">
    <source>
        <dbReference type="EMBL" id="EFA97545.1"/>
    </source>
</evidence>
<dbReference type="PANTHER" id="PTHR43116:SF3">
    <property type="entry name" value="CLASS I PEPTIDE CHAIN RELEASE FACTOR"/>
    <property type="match status" value="1"/>
</dbReference>
<feature type="domain" description="Prokaryotic-type class I peptide chain release factors" evidence="8">
    <location>
        <begin position="240"/>
        <end position="256"/>
    </location>
</feature>
<keyword evidence="7" id="KW-0175">Coiled coil</keyword>
<feature type="modified residue" description="N5-methylglutamine" evidence="5">
    <location>
        <position position="247"/>
    </location>
</feature>
<dbReference type="eggNOG" id="COG1186">
    <property type="taxonomic scope" value="Bacteria"/>
</dbReference>
<dbReference type="SUPFAM" id="SSF75620">
    <property type="entry name" value="Release factor"/>
    <property type="match status" value="1"/>
</dbReference>
<comment type="PTM">
    <text evidence="5">Methylated by PrmC. Methylation increases the termination efficiency of RF2.</text>
</comment>
<reference evidence="9 10" key="1">
    <citation type="submission" date="2009-12" db="EMBL/GenBank/DDBJ databases">
        <title>Genome Sequence of Prevotella timonensis CRIS 5C-B1.</title>
        <authorList>
            <person name="Durkin A.S."/>
            <person name="Madupu R."/>
            <person name="Torralba M."/>
            <person name="Methe B."/>
            <person name="Sutton G."/>
            <person name="Strausberg R.L."/>
            <person name="Nelson K.E."/>
        </authorList>
    </citation>
    <scope>NUCLEOTIDE SEQUENCE [LARGE SCALE GENOMIC DNA]</scope>
    <source>
        <strain evidence="9 10">CRIS 5C-B1</strain>
    </source>
</reference>
<comment type="caution">
    <text evidence="9">The sequence shown here is derived from an EMBL/GenBank/DDBJ whole genome shotgun (WGS) entry which is preliminary data.</text>
</comment>
<dbReference type="PROSITE" id="PS00745">
    <property type="entry name" value="RF_PROK_I"/>
    <property type="match status" value="1"/>
</dbReference>
<keyword evidence="2 5" id="KW-0488">Methylation</keyword>
<dbReference type="Pfam" id="PF03462">
    <property type="entry name" value="PCRF"/>
    <property type="match status" value="1"/>
</dbReference>
<dbReference type="InterPro" id="IPR000352">
    <property type="entry name" value="Pep_chain_release_fac_I"/>
</dbReference>
<evidence type="ECO:0000256" key="4">
    <source>
        <dbReference type="ARBA" id="ARBA00022917"/>
    </source>
</evidence>
<gene>
    <name evidence="5" type="primary">prfB</name>
    <name evidence="9" type="ORF">HMPREF9019_0457</name>
</gene>
<keyword evidence="3 5" id="KW-0963">Cytoplasm</keyword>
<evidence type="ECO:0000256" key="2">
    <source>
        <dbReference type="ARBA" id="ARBA00022481"/>
    </source>
</evidence>
<dbReference type="Pfam" id="PF00472">
    <property type="entry name" value="RF-1"/>
    <property type="match status" value="1"/>
</dbReference>
<dbReference type="Gene3D" id="3.30.70.1660">
    <property type="match status" value="1"/>
</dbReference>
<dbReference type="PANTHER" id="PTHR43116">
    <property type="entry name" value="PEPTIDE CHAIN RELEASE FACTOR 2"/>
    <property type="match status" value="1"/>
</dbReference>
<comment type="subcellular location">
    <subcellularLocation>
        <location evidence="5">Cytoplasm</location>
    </subcellularLocation>
</comment>
<evidence type="ECO:0000256" key="7">
    <source>
        <dbReference type="SAM" id="Coils"/>
    </source>
</evidence>
<dbReference type="HAMAP" id="MF_00094">
    <property type="entry name" value="Rel_fac_2"/>
    <property type="match status" value="1"/>
</dbReference>
<dbReference type="SMART" id="SM00937">
    <property type="entry name" value="PCRF"/>
    <property type="match status" value="1"/>
</dbReference>
<proteinExistence type="inferred from homology"/>
<evidence type="ECO:0000313" key="10">
    <source>
        <dbReference type="Proteomes" id="UP000004001"/>
    </source>
</evidence>
<sequence>MITSDQLKDVIERTQALHHYLNIDQKKIEFEEEQLRTQAPDFWEDPQRAQEQMIKVKGIEKWLKGYEQVRQMADELQLAYEFYRDDMVTEEELDHDYAKAIAAIEDLELKNMLRQKEDPMDCVMKINSGAGGTESQDWAQMLMRMYMRWAEAHDYKCTVSDIQDGEEAGIKSVTMKIEGNEYAYGFLKSENGVHRLVRVSPFNAQGKRMTSFASVFVSPLVDDTIEVFVDPACVSWDTFRSSGAGGQNVNKVESGVRLRYQYHDPDTGEEEEILIENTETRDQPKNRAKAMQLLKSQLYDRAMKKRLEAQAKIEAGKKKIEWGSQIRSYVFDDRRVKDHRTNFQTTDVDGVMDGKIDDFIKAYLMEFPVVESED</sequence>
<dbReference type="GO" id="GO:0016149">
    <property type="term" value="F:translation release factor activity, codon specific"/>
    <property type="evidence" value="ECO:0007669"/>
    <property type="project" value="UniProtKB-UniRule"/>
</dbReference>
<feature type="coiled-coil region" evidence="7">
    <location>
        <begin position="66"/>
        <end position="110"/>
    </location>
</feature>
<keyword evidence="10" id="KW-1185">Reference proteome</keyword>
<accession>D1VZ72</accession>
<dbReference type="NCBIfam" id="TIGR00020">
    <property type="entry name" value="prfB"/>
    <property type="match status" value="1"/>
</dbReference>
<comment type="similarity">
    <text evidence="1 5">Belongs to the prokaryotic/mitochondrial release factor family.</text>
</comment>
<evidence type="ECO:0000256" key="5">
    <source>
        <dbReference type="HAMAP-Rule" id="MF_00094"/>
    </source>
</evidence>
<name>D1VZ72_9BACT</name>
<evidence type="ECO:0000256" key="1">
    <source>
        <dbReference type="ARBA" id="ARBA00010835"/>
    </source>
</evidence>
<dbReference type="Gene3D" id="3.30.160.20">
    <property type="match status" value="1"/>
</dbReference>
<evidence type="ECO:0000259" key="8">
    <source>
        <dbReference type="PROSITE" id="PS00745"/>
    </source>
</evidence>
<dbReference type="FunFam" id="3.30.160.20:FF:000040">
    <property type="entry name" value="Peptide chain release factor 2"/>
    <property type="match status" value="1"/>
</dbReference>
<dbReference type="GO" id="GO:0005737">
    <property type="term" value="C:cytoplasm"/>
    <property type="evidence" value="ECO:0007669"/>
    <property type="project" value="UniProtKB-SubCell"/>
</dbReference>
<comment type="function">
    <text evidence="5">Peptide chain release factor 2 directs the termination of translation in response to the peptide chain termination codons UGA and UAA.</text>
</comment>
<dbReference type="InterPro" id="IPR004374">
    <property type="entry name" value="PrfB"/>
</dbReference>
<dbReference type="Gene3D" id="1.20.58.410">
    <property type="entry name" value="Release factor"/>
    <property type="match status" value="1"/>
</dbReference>
<evidence type="ECO:0000256" key="3">
    <source>
        <dbReference type="ARBA" id="ARBA00022490"/>
    </source>
</evidence>